<keyword evidence="3" id="KW-0949">S-adenosyl-L-methionine</keyword>
<dbReference type="EMBL" id="BDFD01000009">
    <property type="protein sequence ID" value="GAV20305.1"/>
    <property type="molecule type" value="Genomic_DNA"/>
</dbReference>
<dbReference type="OrthoDB" id="21342at2"/>
<gene>
    <name evidence="5" type="ORF">MMIC_P1270</name>
</gene>
<evidence type="ECO:0000259" key="4">
    <source>
        <dbReference type="Pfam" id="PF08242"/>
    </source>
</evidence>
<dbReference type="Gene3D" id="3.40.50.150">
    <property type="entry name" value="Vaccinia Virus protein VP39"/>
    <property type="match status" value="1"/>
</dbReference>
<dbReference type="CDD" id="cd02440">
    <property type="entry name" value="AdoMet_MTases"/>
    <property type="match status" value="1"/>
</dbReference>
<proteinExistence type="predicted"/>
<accession>A0A1L8CN15</accession>
<evidence type="ECO:0000256" key="3">
    <source>
        <dbReference type="ARBA" id="ARBA00022691"/>
    </source>
</evidence>
<reference evidence="5 6" key="1">
    <citation type="journal article" date="2017" name="Arch. Microbiol.">
        <title>Mariprofundus micogutta sp. nov., a novel iron-oxidizing zetaproteobacterium isolated from a deep-sea hydrothermal field at the Bayonnaise knoll of the Izu-Ogasawara arc, and a description of Mariprofundales ord. nov. and Zetaproteobacteria classis nov.</title>
        <authorList>
            <person name="Makita H."/>
            <person name="Tanaka E."/>
            <person name="Mitsunobu S."/>
            <person name="Miyazaki M."/>
            <person name="Nunoura T."/>
            <person name="Uematsu K."/>
            <person name="Takaki Y."/>
            <person name="Nishi S."/>
            <person name="Shimamura S."/>
            <person name="Takai K."/>
        </authorList>
    </citation>
    <scope>NUCLEOTIDE SEQUENCE [LARGE SCALE GENOMIC DNA]</scope>
    <source>
        <strain evidence="5 6">ET2</strain>
    </source>
</reference>
<comment type="caution">
    <text evidence="5">The sequence shown here is derived from an EMBL/GenBank/DDBJ whole genome shotgun (WGS) entry which is preliminary data.</text>
</comment>
<feature type="domain" description="Methyltransferase type 12" evidence="4">
    <location>
        <begin position="48"/>
        <end position="125"/>
    </location>
</feature>
<dbReference type="AlphaFoldDB" id="A0A1L8CN15"/>
<evidence type="ECO:0000256" key="2">
    <source>
        <dbReference type="ARBA" id="ARBA00022679"/>
    </source>
</evidence>
<dbReference type="Proteomes" id="UP000231632">
    <property type="component" value="Unassembled WGS sequence"/>
</dbReference>
<organism evidence="5 6">
    <name type="scientific">Mariprofundus micogutta</name>
    <dbReference type="NCBI Taxonomy" id="1921010"/>
    <lineage>
        <taxon>Bacteria</taxon>
        <taxon>Pseudomonadati</taxon>
        <taxon>Pseudomonadota</taxon>
        <taxon>Candidatius Mariprofundia</taxon>
        <taxon>Mariprofundales</taxon>
        <taxon>Mariprofundaceae</taxon>
        <taxon>Mariprofundus</taxon>
    </lineage>
</organism>
<keyword evidence="2 5" id="KW-0808">Transferase</keyword>
<dbReference type="GO" id="GO:0008168">
    <property type="term" value="F:methyltransferase activity"/>
    <property type="evidence" value="ECO:0007669"/>
    <property type="project" value="UniProtKB-KW"/>
</dbReference>
<name>A0A1L8CN15_9PROT</name>
<dbReference type="InterPro" id="IPR013217">
    <property type="entry name" value="Methyltransf_12"/>
</dbReference>
<dbReference type="PANTHER" id="PTHR43464">
    <property type="entry name" value="METHYLTRANSFERASE"/>
    <property type="match status" value="1"/>
</dbReference>
<dbReference type="STRING" id="1921010.MMIC_P1270"/>
<evidence type="ECO:0000313" key="5">
    <source>
        <dbReference type="EMBL" id="GAV20305.1"/>
    </source>
</evidence>
<keyword evidence="5" id="KW-0830">Ubiquinone</keyword>
<evidence type="ECO:0000256" key="1">
    <source>
        <dbReference type="ARBA" id="ARBA00022603"/>
    </source>
</evidence>
<dbReference type="GO" id="GO:0032259">
    <property type="term" value="P:methylation"/>
    <property type="evidence" value="ECO:0007669"/>
    <property type="project" value="UniProtKB-KW"/>
</dbReference>
<dbReference type="RefSeq" id="WP_072659627.1">
    <property type="nucleotide sequence ID" value="NZ_BDFD01000009.1"/>
</dbReference>
<dbReference type="InterPro" id="IPR029063">
    <property type="entry name" value="SAM-dependent_MTases_sf"/>
</dbReference>
<dbReference type="Pfam" id="PF08242">
    <property type="entry name" value="Methyltransf_12"/>
    <property type="match status" value="1"/>
</dbReference>
<dbReference type="PANTHER" id="PTHR43464:SF19">
    <property type="entry name" value="UBIQUINONE BIOSYNTHESIS O-METHYLTRANSFERASE, MITOCHONDRIAL"/>
    <property type="match status" value="1"/>
</dbReference>
<protein>
    <submittedName>
        <fullName evidence="5">Bifunctional 3-demethylubiquinone-9 3-methyltransferase/ 2-octaprenyl-6-hydroxy phenol methylase</fullName>
    </submittedName>
</protein>
<keyword evidence="6" id="KW-1185">Reference proteome</keyword>
<dbReference type="SUPFAM" id="SSF53335">
    <property type="entry name" value="S-adenosyl-L-methionine-dependent methyltransferases"/>
    <property type="match status" value="1"/>
</dbReference>
<evidence type="ECO:0000313" key="6">
    <source>
        <dbReference type="Proteomes" id="UP000231632"/>
    </source>
</evidence>
<sequence>MAQITSGIRSILSHPAMYNFTQNFLGVRKARRILTSEYFPNKKGLRILDIGCGTAEILEFLPEDIHYVGFDASMQYIEQARQRFGNRGEFFSELVNSAHLNHLGKFDVVLAFGVLHHLDDPETAMLFDLAVEALDHNGSVITVDPCFCPEQSAIARWLIEHDRGQDVRNENGYCQLASTHFSNITSTLRHDLLRVPYTYLIMNCKNEAEQSATSDASEHQ</sequence>
<keyword evidence="1 5" id="KW-0489">Methyltransferase</keyword>